<evidence type="ECO:0000259" key="3">
    <source>
        <dbReference type="Pfam" id="PF00881"/>
    </source>
</evidence>
<dbReference type="SUPFAM" id="SSF55469">
    <property type="entry name" value="FMN-dependent nitroreductase-like"/>
    <property type="match status" value="1"/>
</dbReference>
<keyword evidence="2" id="KW-0560">Oxidoreductase</keyword>
<accession>A0A6J6UMZ1</accession>
<dbReference type="PANTHER" id="PTHR43673">
    <property type="entry name" value="NAD(P)H NITROREDUCTASE YDGI-RELATED"/>
    <property type="match status" value="1"/>
</dbReference>
<gene>
    <name evidence="4" type="ORF">UFOPK2872_00479</name>
</gene>
<feature type="domain" description="Nitroreductase" evidence="3">
    <location>
        <begin position="29"/>
        <end position="205"/>
    </location>
</feature>
<evidence type="ECO:0000256" key="1">
    <source>
        <dbReference type="ARBA" id="ARBA00007118"/>
    </source>
</evidence>
<dbReference type="InterPro" id="IPR029479">
    <property type="entry name" value="Nitroreductase"/>
</dbReference>
<dbReference type="CDD" id="cd02062">
    <property type="entry name" value="Nitro_FMN_reductase"/>
    <property type="match status" value="1"/>
</dbReference>
<dbReference type="Gene3D" id="3.40.109.10">
    <property type="entry name" value="NADH Oxidase"/>
    <property type="match status" value="1"/>
</dbReference>
<protein>
    <submittedName>
        <fullName evidence="4">Unannotated protein</fullName>
    </submittedName>
</protein>
<evidence type="ECO:0000313" key="4">
    <source>
        <dbReference type="EMBL" id="CAB4760545.1"/>
    </source>
</evidence>
<proteinExistence type="inferred from homology"/>
<dbReference type="AlphaFoldDB" id="A0A6J6UMZ1"/>
<dbReference type="EMBL" id="CAEZZM010000040">
    <property type="protein sequence ID" value="CAB4760545.1"/>
    <property type="molecule type" value="Genomic_DNA"/>
</dbReference>
<organism evidence="4">
    <name type="scientific">freshwater metagenome</name>
    <dbReference type="NCBI Taxonomy" id="449393"/>
    <lineage>
        <taxon>unclassified sequences</taxon>
        <taxon>metagenomes</taxon>
        <taxon>ecological metagenomes</taxon>
    </lineage>
</organism>
<name>A0A6J6UMZ1_9ZZZZ</name>
<dbReference type="GO" id="GO:0016491">
    <property type="term" value="F:oxidoreductase activity"/>
    <property type="evidence" value="ECO:0007669"/>
    <property type="project" value="UniProtKB-KW"/>
</dbReference>
<dbReference type="PANTHER" id="PTHR43673:SF10">
    <property type="entry name" value="NADH DEHYDROGENASE_NAD(P)H NITROREDUCTASE XCC3605-RELATED"/>
    <property type="match status" value="1"/>
</dbReference>
<dbReference type="InterPro" id="IPR000415">
    <property type="entry name" value="Nitroreductase-like"/>
</dbReference>
<comment type="similarity">
    <text evidence="1">Belongs to the nitroreductase family.</text>
</comment>
<sequence>MLPAVRCYLSWHGKLEDMQLNLSADEVLKSTRSVRKRLDFDRPVSRAVVEECLDIALQAPTGGNRQGWHWIVIEDPAKKKALADIYRANWAIYATLPGGRPTGDSRDEQMPRVRDSATFLSENFERAPMLMIPCIEGRIENVDVATGAGAWGSLLPAVWSFMLALRGRGMGSAWTTIHLMMDGEKKAAELLGIPYEKVTQGGLFPIAYTVGTEFKPAQRLPLEKVLHWDKW</sequence>
<reference evidence="4" key="1">
    <citation type="submission" date="2020-05" db="EMBL/GenBank/DDBJ databases">
        <authorList>
            <person name="Chiriac C."/>
            <person name="Salcher M."/>
            <person name="Ghai R."/>
            <person name="Kavagutti S V."/>
        </authorList>
    </citation>
    <scope>NUCLEOTIDE SEQUENCE</scope>
</reference>
<evidence type="ECO:0000256" key="2">
    <source>
        <dbReference type="ARBA" id="ARBA00023002"/>
    </source>
</evidence>
<dbReference type="Pfam" id="PF00881">
    <property type="entry name" value="Nitroreductase"/>
    <property type="match status" value="1"/>
</dbReference>